<evidence type="ECO:0000256" key="1">
    <source>
        <dbReference type="SAM" id="MobiDB-lite"/>
    </source>
</evidence>
<feature type="region of interest" description="Disordered" evidence="1">
    <location>
        <begin position="143"/>
        <end position="162"/>
    </location>
</feature>
<feature type="compositionally biased region" description="Polar residues" evidence="1">
    <location>
        <begin position="63"/>
        <end position="76"/>
    </location>
</feature>
<dbReference type="PROSITE" id="PS00028">
    <property type="entry name" value="ZINC_FINGER_C2H2_1"/>
    <property type="match status" value="1"/>
</dbReference>
<feature type="compositionally biased region" description="Basic and acidic residues" evidence="1">
    <location>
        <begin position="103"/>
        <end position="113"/>
    </location>
</feature>
<evidence type="ECO:0000313" key="4">
    <source>
        <dbReference type="Proteomes" id="UP000001072"/>
    </source>
</evidence>
<dbReference type="AlphaFoldDB" id="F4RGX8"/>
<dbReference type="GO" id="GO:0006355">
    <property type="term" value="P:regulation of DNA-templated transcription"/>
    <property type="evidence" value="ECO:0007669"/>
    <property type="project" value="InterPro"/>
</dbReference>
<dbReference type="GeneID" id="18931827"/>
<dbReference type="PANTHER" id="PTHR36167">
    <property type="entry name" value="C2H2 FINGER DOMAIN TRANSCRIPTION FACTOR (EUROFUNG)-RELATED"/>
    <property type="match status" value="1"/>
</dbReference>
<dbReference type="HOGENOM" id="CLU_1042353_0_0_1"/>
<dbReference type="InParanoid" id="F4RGX8"/>
<dbReference type="RefSeq" id="XP_007408328.1">
    <property type="nucleotide sequence ID" value="XM_007408266.1"/>
</dbReference>
<dbReference type="InterPro" id="IPR013087">
    <property type="entry name" value="Znf_C2H2_type"/>
</dbReference>
<dbReference type="PANTHER" id="PTHR36167:SF3">
    <property type="entry name" value="C2H2 FINGER DOMAIN TRANSCRIPTION FACTOR (EUROFUNG)-RELATED"/>
    <property type="match status" value="1"/>
</dbReference>
<feature type="domain" description="C2H2-type" evidence="2">
    <location>
        <begin position="199"/>
        <end position="223"/>
    </location>
</feature>
<feature type="compositionally biased region" description="Polar residues" evidence="1">
    <location>
        <begin position="30"/>
        <end position="42"/>
    </location>
</feature>
<dbReference type="KEGG" id="mlr:MELLADRAFT_71465"/>
<dbReference type="VEuPathDB" id="FungiDB:MELLADRAFT_71465"/>
<keyword evidence="4" id="KW-1185">Reference proteome</keyword>
<gene>
    <name evidence="3" type="ORF">MELLADRAFT_71465</name>
</gene>
<name>F4RGX8_MELLP</name>
<feature type="compositionally biased region" description="Low complexity" evidence="1">
    <location>
        <begin position="43"/>
        <end position="61"/>
    </location>
</feature>
<organism evidence="4">
    <name type="scientific">Melampsora larici-populina (strain 98AG31 / pathotype 3-4-7)</name>
    <name type="common">Poplar leaf rust fungus</name>
    <dbReference type="NCBI Taxonomy" id="747676"/>
    <lineage>
        <taxon>Eukaryota</taxon>
        <taxon>Fungi</taxon>
        <taxon>Dikarya</taxon>
        <taxon>Basidiomycota</taxon>
        <taxon>Pucciniomycotina</taxon>
        <taxon>Pucciniomycetes</taxon>
        <taxon>Pucciniales</taxon>
        <taxon>Melampsoraceae</taxon>
        <taxon>Melampsora</taxon>
    </lineage>
</organism>
<protein>
    <recommendedName>
        <fullName evidence="2">C2H2-type domain-containing protein</fullName>
    </recommendedName>
</protein>
<feature type="region of interest" description="Disordered" evidence="1">
    <location>
        <begin position="1"/>
        <end position="113"/>
    </location>
</feature>
<dbReference type="Proteomes" id="UP000001072">
    <property type="component" value="Unassembled WGS sequence"/>
</dbReference>
<sequence length="267" mass="30787">MSQQNYEPCFSFSVPPGKPTDPAYADPTPILSNRDINFNRQITTAVSSTSEPSTSSPFAFSILSESSKQPIPTPKQNPKLKPNLNHRNSLPNQHSYQPHHPSSPKDSKDLQPNESKRIKLEPICWNRSLDNQESLHQTTTISNQLCSPTHPHPHPHPIHHQSHLPNQIEYQKPFCLQAVPTQRKRPRRRFEEIERLYGCLYPGCTKAYGTLNHLNAHVLMQKHGKKRLPEEFKEVRREWRLRKRFNGNIKDDRGTDECDLKDDGETS</sequence>
<proteinExistence type="predicted"/>
<evidence type="ECO:0000259" key="2">
    <source>
        <dbReference type="PROSITE" id="PS00028"/>
    </source>
</evidence>
<dbReference type="EMBL" id="GL883101">
    <property type="protein sequence ID" value="EGG08130.1"/>
    <property type="molecule type" value="Genomic_DNA"/>
</dbReference>
<evidence type="ECO:0000313" key="3">
    <source>
        <dbReference type="EMBL" id="EGG08130.1"/>
    </source>
</evidence>
<feature type="compositionally biased region" description="Polar residues" evidence="1">
    <location>
        <begin position="85"/>
        <end position="96"/>
    </location>
</feature>
<reference evidence="4" key="1">
    <citation type="journal article" date="2011" name="Proc. Natl. Acad. Sci. U.S.A.">
        <title>Obligate biotrophy features unraveled by the genomic analysis of rust fungi.</title>
        <authorList>
            <person name="Duplessis S."/>
            <person name="Cuomo C.A."/>
            <person name="Lin Y.-C."/>
            <person name="Aerts A."/>
            <person name="Tisserant E."/>
            <person name="Veneault-Fourrey C."/>
            <person name="Joly D.L."/>
            <person name="Hacquard S."/>
            <person name="Amselem J."/>
            <person name="Cantarel B.L."/>
            <person name="Chiu R."/>
            <person name="Coutinho P.M."/>
            <person name="Feau N."/>
            <person name="Field M."/>
            <person name="Frey P."/>
            <person name="Gelhaye E."/>
            <person name="Goldberg J."/>
            <person name="Grabherr M.G."/>
            <person name="Kodira C.D."/>
            <person name="Kohler A."/>
            <person name="Kuees U."/>
            <person name="Lindquist E.A."/>
            <person name="Lucas S.M."/>
            <person name="Mago R."/>
            <person name="Mauceli E."/>
            <person name="Morin E."/>
            <person name="Murat C."/>
            <person name="Pangilinan J.L."/>
            <person name="Park R."/>
            <person name="Pearson M."/>
            <person name="Quesneville H."/>
            <person name="Rouhier N."/>
            <person name="Sakthikumar S."/>
            <person name="Salamov A.A."/>
            <person name="Schmutz J."/>
            <person name="Selles B."/>
            <person name="Shapiro H."/>
            <person name="Tanguay P."/>
            <person name="Tuskan G.A."/>
            <person name="Henrissat B."/>
            <person name="Van de Peer Y."/>
            <person name="Rouze P."/>
            <person name="Ellis J.G."/>
            <person name="Dodds P.N."/>
            <person name="Schein J.E."/>
            <person name="Zhong S."/>
            <person name="Hamelin R.C."/>
            <person name="Grigoriev I.V."/>
            <person name="Szabo L.J."/>
            <person name="Martin F."/>
        </authorList>
    </citation>
    <scope>NUCLEOTIDE SEQUENCE [LARGE SCALE GENOMIC DNA]</scope>
    <source>
        <strain evidence="4">98AG31 / pathotype 3-4-7</strain>
    </source>
</reference>
<feature type="compositionally biased region" description="Basic residues" evidence="1">
    <location>
        <begin position="151"/>
        <end position="162"/>
    </location>
</feature>
<dbReference type="OrthoDB" id="1939603at2759"/>
<dbReference type="InterPro" id="IPR039327">
    <property type="entry name" value="CON7-like"/>
</dbReference>
<accession>F4RGX8</accession>